<evidence type="ECO:0000313" key="2">
    <source>
        <dbReference type="Proteomes" id="UP000265566"/>
    </source>
</evidence>
<dbReference type="Proteomes" id="UP000265566">
    <property type="component" value="Chromosome 8"/>
</dbReference>
<comment type="caution">
    <text evidence="1">The sequence shown here is derived from an EMBL/GenBank/DDBJ whole genome shotgun (WGS) entry which is preliminary data.</text>
</comment>
<dbReference type="EMBL" id="PSQE01000008">
    <property type="protein sequence ID" value="RHN39129.1"/>
    <property type="molecule type" value="Genomic_DNA"/>
</dbReference>
<dbReference type="Gramene" id="rna45127">
    <property type="protein sequence ID" value="RHN39129.1"/>
    <property type="gene ID" value="gene45127"/>
</dbReference>
<gene>
    <name evidence="1" type="ORF">MtrunA17_Chr8g0340551</name>
</gene>
<accession>A0A396GC45</accession>
<name>A0A396GC45_MEDTR</name>
<protein>
    <submittedName>
        <fullName evidence="1">Uncharacterized protein</fullName>
    </submittedName>
</protein>
<reference evidence="2" key="1">
    <citation type="journal article" date="2018" name="Nat. Plants">
        <title>Whole-genome landscape of Medicago truncatula symbiotic genes.</title>
        <authorList>
            <person name="Pecrix Y."/>
            <person name="Staton S.E."/>
            <person name="Sallet E."/>
            <person name="Lelandais-Briere C."/>
            <person name="Moreau S."/>
            <person name="Carrere S."/>
            <person name="Blein T."/>
            <person name="Jardinaud M.F."/>
            <person name="Latrasse D."/>
            <person name="Zouine M."/>
            <person name="Zahm M."/>
            <person name="Kreplak J."/>
            <person name="Mayjonade B."/>
            <person name="Satge C."/>
            <person name="Perez M."/>
            <person name="Cauet S."/>
            <person name="Marande W."/>
            <person name="Chantry-Darmon C."/>
            <person name="Lopez-Roques C."/>
            <person name="Bouchez O."/>
            <person name="Berard A."/>
            <person name="Debelle F."/>
            <person name="Munos S."/>
            <person name="Bendahmane A."/>
            <person name="Berges H."/>
            <person name="Niebel A."/>
            <person name="Buitink J."/>
            <person name="Frugier F."/>
            <person name="Benhamed M."/>
            <person name="Crespi M."/>
            <person name="Gouzy J."/>
            <person name="Gamas P."/>
        </authorList>
    </citation>
    <scope>NUCLEOTIDE SEQUENCE [LARGE SCALE GENOMIC DNA]</scope>
    <source>
        <strain evidence="2">cv. Jemalong A17</strain>
    </source>
</reference>
<dbReference type="AlphaFoldDB" id="A0A396GC45"/>
<evidence type="ECO:0000313" key="1">
    <source>
        <dbReference type="EMBL" id="RHN39129.1"/>
    </source>
</evidence>
<organism evidence="1 2">
    <name type="scientific">Medicago truncatula</name>
    <name type="common">Barrel medic</name>
    <name type="synonym">Medicago tribuloides</name>
    <dbReference type="NCBI Taxonomy" id="3880"/>
    <lineage>
        <taxon>Eukaryota</taxon>
        <taxon>Viridiplantae</taxon>
        <taxon>Streptophyta</taxon>
        <taxon>Embryophyta</taxon>
        <taxon>Tracheophyta</taxon>
        <taxon>Spermatophyta</taxon>
        <taxon>Magnoliopsida</taxon>
        <taxon>eudicotyledons</taxon>
        <taxon>Gunneridae</taxon>
        <taxon>Pentapetalae</taxon>
        <taxon>rosids</taxon>
        <taxon>fabids</taxon>
        <taxon>Fabales</taxon>
        <taxon>Fabaceae</taxon>
        <taxon>Papilionoideae</taxon>
        <taxon>50 kb inversion clade</taxon>
        <taxon>NPAAA clade</taxon>
        <taxon>Hologalegina</taxon>
        <taxon>IRL clade</taxon>
        <taxon>Trifolieae</taxon>
        <taxon>Medicago</taxon>
    </lineage>
</organism>
<sequence length="114" mass="13343">MVVEKAFRDIVRIGWESFSLAREFVTSGSFSHEEYKIVTILRLDINTDFKKCKTVWEGFEQSASWFNKMPELKEGTKVWDRHVQRPQEYYGGIIDTGAEIWAEDAQPILSSRHL</sequence>
<proteinExistence type="predicted"/>